<dbReference type="SUPFAM" id="SSF52317">
    <property type="entry name" value="Class I glutamine amidotransferase-like"/>
    <property type="match status" value="1"/>
</dbReference>
<dbReference type="EMBL" id="BARS01010920">
    <property type="protein sequence ID" value="GAF98511.1"/>
    <property type="molecule type" value="Genomic_DNA"/>
</dbReference>
<dbReference type="Pfam" id="PF06283">
    <property type="entry name" value="ThuA"/>
    <property type="match status" value="1"/>
</dbReference>
<proteinExistence type="predicted"/>
<dbReference type="InterPro" id="IPR029062">
    <property type="entry name" value="Class_I_gatase-like"/>
</dbReference>
<gene>
    <name evidence="2" type="ORF">S01H1_20066</name>
</gene>
<organism evidence="2">
    <name type="scientific">marine sediment metagenome</name>
    <dbReference type="NCBI Taxonomy" id="412755"/>
    <lineage>
        <taxon>unclassified sequences</taxon>
        <taxon>metagenomes</taxon>
        <taxon>ecological metagenomes</taxon>
    </lineage>
</organism>
<feature type="domain" description="ThuA-like" evidence="1">
    <location>
        <begin position="34"/>
        <end position="224"/>
    </location>
</feature>
<comment type="caution">
    <text evidence="2">The sequence shown here is derived from an EMBL/GenBank/DDBJ whole genome shotgun (WGS) entry which is preliminary data.</text>
</comment>
<sequence length="266" mass="29763">CTVLFSVNDKGEADPTMKTHWKDKNMAHNIPGLEHLGRADLLILFSRMITLPDDQVEHVINYLDSGKPIIGIRTANHGFLRFPYEIDGKRVRFGDDVLGGAFRGHHGNWHADSTRGIIVEAAKDHPILRGVKDIWGPSDVYRTYAKDQSLPTGCQALVYGQPLLGRGHDDGVNEEKEALPVAWTKTWTGSKGKTARVFHVTMGSGKDYESAGLRRLTINAAYWCLKMERRISPTSSVEYVGEYKPLASGFEYDKLKVVPRKPAAYR</sequence>
<accession>X0UGU4</accession>
<evidence type="ECO:0000313" key="2">
    <source>
        <dbReference type="EMBL" id="GAF98511.1"/>
    </source>
</evidence>
<name>X0UGU4_9ZZZZ</name>
<reference evidence="2" key="1">
    <citation type="journal article" date="2014" name="Front. Microbiol.">
        <title>High frequency of phylogenetically diverse reductive dehalogenase-homologous genes in deep subseafloor sedimentary metagenomes.</title>
        <authorList>
            <person name="Kawai M."/>
            <person name="Futagami T."/>
            <person name="Toyoda A."/>
            <person name="Takaki Y."/>
            <person name="Nishi S."/>
            <person name="Hori S."/>
            <person name="Arai W."/>
            <person name="Tsubouchi T."/>
            <person name="Morono Y."/>
            <person name="Uchiyama I."/>
            <person name="Ito T."/>
            <person name="Fujiyama A."/>
            <person name="Inagaki F."/>
            <person name="Takami H."/>
        </authorList>
    </citation>
    <scope>NUCLEOTIDE SEQUENCE</scope>
    <source>
        <strain evidence="2">Expedition CK06-06</strain>
    </source>
</reference>
<evidence type="ECO:0000259" key="1">
    <source>
        <dbReference type="Pfam" id="PF06283"/>
    </source>
</evidence>
<dbReference type="Gene3D" id="3.40.50.880">
    <property type="match status" value="1"/>
</dbReference>
<protein>
    <recommendedName>
        <fullName evidence="1">ThuA-like domain-containing protein</fullName>
    </recommendedName>
</protein>
<dbReference type="AlphaFoldDB" id="X0UGU4"/>
<dbReference type="InterPro" id="IPR029010">
    <property type="entry name" value="ThuA-like"/>
</dbReference>
<feature type="non-terminal residue" evidence="2">
    <location>
        <position position="1"/>
    </location>
</feature>